<dbReference type="RefSeq" id="WP_090090982.1">
    <property type="nucleotide sequence ID" value="NZ_FOMG01000011.1"/>
</dbReference>
<name>A0A1I1MPX0_9CLOT</name>
<organism evidence="6 7">
    <name type="scientific">Clostridium uliginosum</name>
    <dbReference type="NCBI Taxonomy" id="119641"/>
    <lineage>
        <taxon>Bacteria</taxon>
        <taxon>Bacillati</taxon>
        <taxon>Bacillota</taxon>
        <taxon>Clostridia</taxon>
        <taxon>Eubacteriales</taxon>
        <taxon>Clostridiaceae</taxon>
        <taxon>Clostridium</taxon>
    </lineage>
</organism>
<proteinExistence type="predicted"/>
<keyword evidence="7" id="KW-1185">Reference proteome</keyword>
<feature type="repeat" description="Cell wall-binding" evidence="2">
    <location>
        <begin position="896"/>
        <end position="916"/>
    </location>
</feature>
<dbReference type="EMBL" id="FOMG01000011">
    <property type="protein sequence ID" value="SFC85228.1"/>
    <property type="molecule type" value="Genomic_DNA"/>
</dbReference>
<gene>
    <name evidence="6" type="ORF">SAMN05421842_11120</name>
</gene>
<dbReference type="SUPFAM" id="SSF69360">
    <property type="entry name" value="Cell wall binding repeat"/>
    <property type="match status" value="1"/>
</dbReference>
<keyword evidence="1" id="KW-0677">Repeat</keyword>
<evidence type="ECO:0000256" key="2">
    <source>
        <dbReference type="PROSITE-ProRule" id="PRU00591"/>
    </source>
</evidence>
<sequence length="980" mass="110050">MGKKNNKKRIISLLITFMCIFSLLPTSWGGYSEKANASTPSGAGYEITVGGVKLDTNTQDPSNTVGQDSNDKSIYITKGRFKSFEISIPDNPKDTIENKESTLGNITTKIETTTKIERKLELTTINKMSLDDTQKLGCTVTDNVGLTKNGLEIHDLPLGINEIGYKIKETTTITNKKTTYTTDDKGNISNSTEVTEGPTSASQYTKEEAITIEHASVYAQDKIDKIDFSSYIGKKDANIENTEKNKVPFLYKKQLETTETETFFTYEHIVNDQISTLDYVINFQESFNLDSARVWMDGIEDLTVQKNGNKLIGSLSKTDSKIMVISIPNDNNLGKNYAIKLKFKDENSTDDYTLRGVKIDSKYYSDIITDNENYIGKSFEDLGKKGGTKVYKGQITLDKRAGKVKITPTFGAKSGYVIKASNHYINDYGGTTIKQQDFDQYVSFSDSTSTKENANVIYLDVYKGSSDSDVLGDPLATYQLEVKFSGEESNFNFAFDNAILKEANGGTTPIPFNSSTYKYDFYLTDPTKPANIKFTTIGNFLDGAIAKVTVNGQEEVVNKDGNLSLDLSKCAGKQMIIRPYKNGNPVGDKYIFNIQGDGKDPENPEVPSKENAYLSSLSFSTGDLKKDDGTAGFSKETLNYDLTVKKDNKKIDVTAVTDELKANITEAKVVETGKTYALTSGSKMEIPLQETGETTLQIIVTAENGKTKKLYTVTIKQDARSSNAKLKNVELNPGDFNFDPDNDTCKVRVDPDVKSIKVKPIPEDENYSNITVDGEKFTSSPISVSLKGQWKTEIEIKITSEDGTKTETYTLNIYRTNDDINDIKDPNDDNNNEDNNKNDAYYDESNKIWIDLSKYEEWAKVKGNYIYFDNKGRQVKDAWVKVEKIWYYVNSSGYRATGWKQETDGRWYCLDNNGKMQIGWYYDKNRGNQYYFNANGIMKTGWLLSGGSWYYFDGSGRMLQNERAYIDGQWYSFSSYGMMY</sequence>
<dbReference type="AlphaFoldDB" id="A0A1I1MPX0"/>
<evidence type="ECO:0000256" key="4">
    <source>
        <dbReference type="SAM" id="SignalP"/>
    </source>
</evidence>
<dbReference type="Pfam" id="PF01473">
    <property type="entry name" value="Choline_bind_1"/>
    <property type="match status" value="3"/>
</dbReference>
<feature type="repeat" description="Cell wall-binding" evidence="2">
    <location>
        <begin position="939"/>
        <end position="958"/>
    </location>
</feature>
<keyword evidence="4" id="KW-0732">Signal</keyword>
<accession>A0A1I1MPX0</accession>
<dbReference type="Proteomes" id="UP000199263">
    <property type="component" value="Unassembled WGS sequence"/>
</dbReference>
<evidence type="ECO:0000256" key="1">
    <source>
        <dbReference type="ARBA" id="ARBA00022737"/>
    </source>
</evidence>
<evidence type="ECO:0000256" key="3">
    <source>
        <dbReference type="SAM" id="MobiDB-lite"/>
    </source>
</evidence>
<feature type="signal peptide" evidence="4">
    <location>
        <begin position="1"/>
        <end position="28"/>
    </location>
</feature>
<reference evidence="6 7" key="1">
    <citation type="submission" date="2016-10" db="EMBL/GenBank/DDBJ databases">
        <authorList>
            <person name="de Groot N.N."/>
        </authorList>
    </citation>
    <scope>NUCLEOTIDE SEQUENCE [LARGE SCALE GENOMIC DNA]</scope>
    <source>
        <strain evidence="6 7">DSM 12992</strain>
    </source>
</reference>
<evidence type="ECO:0000259" key="5">
    <source>
        <dbReference type="Pfam" id="PF12733"/>
    </source>
</evidence>
<feature type="repeat" description="Cell wall-binding" evidence="2">
    <location>
        <begin position="917"/>
        <end position="938"/>
    </location>
</feature>
<dbReference type="PROSITE" id="PS51170">
    <property type="entry name" value="CW"/>
    <property type="match status" value="3"/>
</dbReference>
<dbReference type="Gene3D" id="2.10.270.10">
    <property type="entry name" value="Cholin Binding"/>
    <property type="match status" value="2"/>
</dbReference>
<evidence type="ECO:0000313" key="7">
    <source>
        <dbReference type="Proteomes" id="UP000199263"/>
    </source>
</evidence>
<dbReference type="InterPro" id="IPR018337">
    <property type="entry name" value="Cell_wall/Cho-bd_repeat"/>
</dbReference>
<dbReference type="Pfam" id="PF19127">
    <property type="entry name" value="Choline_bind_3"/>
    <property type="match status" value="1"/>
</dbReference>
<feature type="region of interest" description="Disordered" evidence="3">
    <location>
        <begin position="820"/>
        <end position="839"/>
    </location>
</feature>
<dbReference type="Pfam" id="PF12733">
    <property type="entry name" value="Cadherin-like"/>
    <property type="match status" value="2"/>
</dbReference>
<protein>
    <submittedName>
        <fullName evidence="6">Putative cell wall binding repeat-containing protein</fullName>
    </submittedName>
</protein>
<evidence type="ECO:0000313" key="6">
    <source>
        <dbReference type="EMBL" id="SFC85228.1"/>
    </source>
</evidence>
<dbReference type="STRING" id="119641.SAMN05421842_11120"/>
<dbReference type="OrthoDB" id="2663432at2"/>
<feature type="chain" id="PRO_5038508633" evidence="4">
    <location>
        <begin position="29"/>
        <end position="980"/>
    </location>
</feature>
<feature type="domain" description="Cadherin-like beta-sandwich-like" evidence="5">
    <location>
        <begin position="727"/>
        <end position="815"/>
    </location>
</feature>
<feature type="domain" description="Cadherin-like beta-sandwich-like" evidence="5">
    <location>
        <begin position="614"/>
        <end position="715"/>
    </location>
</feature>
<dbReference type="InterPro" id="IPR025883">
    <property type="entry name" value="Cadherin-like_domain"/>
</dbReference>